<keyword evidence="3" id="KW-1185">Reference proteome</keyword>
<reference evidence="2 3" key="1">
    <citation type="journal article" date="2012" name="J. Bacteriol.">
        <title>Draft Genome Sequence of Mesorhizobium alhagi CCNWXJ12-2T, a Novel Salt-Resistant Species Isolated from the Desert of Northwestern China.</title>
        <authorList>
            <person name="Zhou M."/>
            <person name="Chen W."/>
            <person name="Chen H."/>
            <person name="Wei G."/>
        </authorList>
    </citation>
    <scope>NUCLEOTIDE SEQUENCE [LARGE SCALE GENOMIC DNA]</scope>
    <source>
        <strain evidence="2 3">CCNWXJ12-2</strain>
    </source>
</reference>
<evidence type="ECO:0000313" key="2">
    <source>
        <dbReference type="EMBL" id="EHK57928.1"/>
    </source>
</evidence>
<proteinExistence type="predicted"/>
<sequence>MMEVWKPKQEMLPAITIVVQTRTKMPYSKLPIQRASRTWLTKAMAALTMRMEKAMSDVRPASPRSSAVNRAASIWPSSGRARKARRSGKSRSAVVAAEKRTRELSDFRQTRCRRMTWRESMLFAPRRTFPGLDNTR</sequence>
<evidence type="ECO:0000313" key="3">
    <source>
        <dbReference type="Proteomes" id="UP000003250"/>
    </source>
</evidence>
<organism evidence="2 3">
    <name type="scientific">Mesorhizobium alhagi CCNWXJ12-2</name>
    <dbReference type="NCBI Taxonomy" id="1107882"/>
    <lineage>
        <taxon>Bacteria</taxon>
        <taxon>Pseudomonadati</taxon>
        <taxon>Pseudomonadota</taxon>
        <taxon>Alphaproteobacteria</taxon>
        <taxon>Hyphomicrobiales</taxon>
        <taxon>Phyllobacteriaceae</taxon>
        <taxon>Allomesorhizobium</taxon>
    </lineage>
</organism>
<dbReference type="Proteomes" id="UP000003250">
    <property type="component" value="Unassembled WGS sequence"/>
</dbReference>
<name>H0HMW3_9HYPH</name>
<protein>
    <submittedName>
        <fullName evidence="2">Uncharacterized protein</fullName>
    </submittedName>
</protein>
<gene>
    <name evidence="2" type="ORF">MAXJ12_07397</name>
</gene>
<dbReference type="EMBL" id="AHAM01000049">
    <property type="protein sequence ID" value="EHK57928.1"/>
    <property type="molecule type" value="Genomic_DNA"/>
</dbReference>
<accession>H0HMW3</accession>
<evidence type="ECO:0000256" key="1">
    <source>
        <dbReference type="SAM" id="MobiDB-lite"/>
    </source>
</evidence>
<dbReference type="AlphaFoldDB" id="H0HMW3"/>
<feature type="region of interest" description="Disordered" evidence="1">
    <location>
        <begin position="76"/>
        <end position="97"/>
    </location>
</feature>
<feature type="compositionally biased region" description="Basic residues" evidence="1">
    <location>
        <begin position="80"/>
        <end position="89"/>
    </location>
</feature>